<keyword evidence="6" id="KW-0067">ATP-binding</keyword>
<dbReference type="EC" id="2.7.1.30" evidence="10"/>
<dbReference type="GO" id="GO:0004370">
    <property type="term" value="F:glycerol kinase activity"/>
    <property type="evidence" value="ECO:0007669"/>
    <property type="project" value="UniProtKB-EC"/>
</dbReference>
<keyword evidence="3" id="KW-0547">Nucleotide-binding</keyword>
<dbReference type="InterPro" id="IPR005999">
    <property type="entry name" value="Glycerol_kin"/>
</dbReference>
<comment type="similarity">
    <text evidence="1 7">Belongs to the FGGY kinase family.</text>
</comment>
<dbReference type="Gene3D" id="3.30.420.40">
    <property type="match status" value="2"/>
</dbReference>
<organism evidence="10 11">
    <name type="scientific">Brevundimonas faecalis</name>
    <dbReference type="NCBI Taxonomy" id="947378"/>
    <lineage>
        <taxon>Bacteria</taxon>
        <taxon>Pseudomonadati</taxon>
        <taxon>Pseudomonadota</taxon>
        <taxon>Alphaproteobacteria</taxon>
        <taxon>Caulobacterales</taxon>
        <taxon>Caulobacteraceae</taxon>
        <taxon>Brevundimonas</taxon>
    </lineage>
</organism>
<keyword evidence="11" id="KW-1185">Reference proteome</keyword>
<dbReference type="InterPro" id="IPR018483">
    <property type="entry name" value="Carb_kinase_FGGY_CS"/>
</dbReference>
<dbReference type="PANTHER" id="PTHR10196">
    <property type="entry name" value="SUGAR KINASE"/>
    <property type="match status" value="1"/>
</dbReference>
<keyword evidence="2 7" id="KW-0808">Transferase</keyword>
<feature type="domain" description="Carbohydrate kinase FGGY N-terminal" evidence="8">
    <location>
        <begin position="45"/>
        <end position="267"/>
    </location>
</feature>
<evidence type="ECO:0000259" key="8">
    <source>
        <dbReference type="Pfam" id="PF00370"/>
    </source>
</evidence>
<comment type="caution">
    <text evidence="10">The sequence shown here is derived from an EMBL/GenBank/DDBJ whole genome shotgun (WGS) entry which is preliminary data.</text>
</comment>
<dbReference type="EMBL" id="JBEPTF010000002">
    <property type="protein sequence ID" value="MET4684116.1"/>
    <property type="molecule type" value="Genomic_DNA"/>
</dbReference>
<dbReference type="Proteomes" id="UP001549313">
    <property type="component" value="Unassembled WGS sequence"/>
</dbReference>
<evidence type="ECO:0000256" key="4">
    <source>
        <dbReference type="ARBA" id="ARBA00022777"/>
    </source>
</evidence>
<evidence type="ECO:0000256" key="1">
    <source>
        <dbReference type="ARBA" id="ARBA00009156"/>
    </source>
</evidence>
<evidence type="ECO:0000256" key="3">
    <source>
        <dbReference type="ARBA" id="ARBA00022741"/>
    </source>
</evidence>
<dbReference type="PANTHER" id="PTHR10196:SF78">
    <property type="entry name" value="GLYCEROL KINASE"/>
    <property type="match status" value="1"/>
</dbReference>
<evidence type="ECO:0000256" key="6">
    <source>
        <dbReference type="ARBA" id="ARBA00022840"/>
    </source>
</evidence>
<dbReference type="InterPro" id="IPR018485">
    <property type="entry name" value="FGGY_C"/>
</dbReference>
<dbReference type="PIRSF" id="PIRSF000538">
    <property type="entry name" value="GlpK"/>
    <property type="match status" value="1"/>
</dbReference>
<dbReference type="SUPFAM" id="SSF53067">
    <property type="entry name" value="Actin-like ATPase domain"/>
    <property type="match status" value="2"/>
</dbReference>
<accession>A0ABV2RC07</accession>
<dbReference type="NCBIfam" id="NF000756">
    <property type="entry name" value="PRK00047.1"/>
    <property type="match status" value="1"/>
</dbReference>
<dbReference type="CDD" id="cd07786">
    <property type="entry name" value="FGGY_EcGK_like"/>
    <property type="match status" value="1"/>
</dbReference>
<evidence type="ECO:0000313" key="11">
    <source>
        <dbReference type="Proteomes" id="UP001549313"/>
    </source>
</evidence>
<dbReference type="PROSITE" id="PS00445">
    <property type="entry name" value="FGGY_KINASES_2"/>
    <property type="match status" value="1"/>
</dbReference>
<reference evidence="10 11" key="1">
    <citation type="submission" date="2024-06" db="EMBL/GenBank/DDBJ databases">
        <title>Sorghum-associated microbial communities from plants grown in Nebraska, USA.</title>
        <authorList>
            <person name="Schachtman D."/>
        </authorList>
    </citation>
    <scope>NUCLEOTIDE SEQUENCE [LARGE SCALE GENOMIC DNA]</scope>
    <source>
        <strain evidence="10 11">2814</strain>
    </source>
</reference>
<dbReference type="InterPro" id="IPR000577">
    <property type="entry name" value="Carb_kinase_FGGY"/>
</dbReference>
<proteinExistence type="inferred from homology"/>
<dbReference type="Pfam" id="PF00370">
    <property type="entry name" value="FGGY_N"/>
    <property type="match status" value="1"/>
</dbReference>
<gene>
    <name evidence="10" type="ORF">ABIE19_002046</name>
</gene>
<evidence type="ECO:0000256" key="5">
    <source>
        <dbReference type="ARBA" id="ARBA00022798"/>
    </source>
</evidence>
<dbReference type="InterPro" id="IPR018484">
    <property type="entry name" value="FGGY_N"/>
</dbReference>
<dbReference type="NCBIfam" id="TIGR01311">
    <property type="entry name" value="glycerol_kin"/>
    <property type="match status" value="1"/>
</dbReference>
<dbReference type="Pfam" id="PF02782">
    <property type="entry name" value="FGGY_C"/>
    <property type="match status" value="1"/>
</dbReference>
<dbReference type="InterPro" id="IPR043129">
    <property type="entry name" value="ATPase_NBD"/>
</dbReference>
<sequence>MQANMILAIDQGTTSTRAIAFEVSQPQAGRSPIGDQKTGGAFSPVAVSQIELAQHFPQSGWVEHDAAEIWRATLQTCREVVRKAGGVGRFAAVGITNQRETSVIWDAATGEPLHRAVVWQDRRTAEATGRLAAAGHEAMVQAATGLILDPYFSASKYAWLLDAVPGARERAARGEVLLGTIDAWLIWKLTGGQGHVTDATNAARTSLMDLATLQWRPDLCDLFDVPIQALPEIRNCDALLGTTDPALFGRALPIHGAAGDQQAALVGHGALNPGDAKITYGTGAFLVANVGDRPVASTSRLLGTMAYAAGGTVDYALEGSIFSAGSAIQWLRDGLKVLSDSRQSEALAQTLKDNGGVYLVPGFTGLGAPWWEPEARGTVVGLTRDSGPAHMVRAALESLAYQTRDLLDALKKDGAPPLKRLKVDGGVTANAFAMQFVADICEVEVERPAFQEMTAMGAARLAAYGVGLTSELWTPPAEAPAVWRPRMGEAERARLLKGWRGAVKAAIIAAAPDAGGDA</sequence>
<evidence type="ECO:0000259" key="9">
    <source>
        <dbReference type="Pfam" id="PF02782"/>
    </source>
</evidence>
<keyword evidence="4 7" id="KW-0418">Kinase</keyword>
<evidence type="ECO:0000256" key="7">
    <source>
        <dbReference type="RuleBase" id="RU003733"/>
    </source>
</evidence>
<feature type="domain" description="Carbohydrate kinase FGGY C-terminal" evidence="9">
    <location>
        <begin position="276"/>
        <end position="465"/>
    </location>
</feature>
<name>A0ABV2RC07_9CAUL</name>
<evidence type="ECO:0000313" key="10">
    <source>
        <dbReference type="EMBL" id="MET4684116.1"/>
    </source>
</evidence>
<protein>
    <submittedName>
        <fullName evidence="10">Glycerol kinase</fullName>
        <ecNumber evidence="10">2.7.1.30</ecNumber>
    </submittedName>
</protein>
<keyword evidence="5" id="KW-0319">Glycerol metabolism</keyword>
<evidence type="ECO:0000256" key="2">
    <source>
        <dbReference type="ARBA" id="ARBA00022679"/>
    </source>
</evidence>